<reference evidence="3" key="4">
    <citation type="submission" date="2015-06" db="UniProtKB">
        <authorList>
            <consortium name="EnsemblMetazoa"/>
        </authorList>
    </citation>
    <scope>IDENTIFICATION</scope>
</reference>
<name>W5JSR5_ANODA</name>
<keyword evidence="4" id="KW-1185">Reference proteome</keyword>
<dbReference type="Proteomes" id="UP000000673">
    <property type="component" value="Unassembled WGS sequence"/>
</dbReference>
<reference evidence="2" key="2">
    <citation type="submission" date="2010-05" db="EMBL/GenBank/DDBJ databases">
        <authorList>
            <person name="Almeida L.G."/>
            <person name="Nicolas M.F."/>
            <person name="Souza R.C."/>
            <person name="Vasconcelos A.T.R."/>
        </authorList>
    </citation>
    <scope>NUCLEOTIDE SEQUENCE</scope>
</reference>
<feature type="region of interest" description="Disordered" evidence="1">
    <location>
        <begin position="46"/>
        <end position="115"/>
    </location>
</feature>
<feature type="compositionally biased region" description="Basic and acidic residues" evidence="1">
    <location>
        <begin position="56"/>
        <end position="69"/>
    </location>
</feature>
<reference evidence="2" key="3">
    <citation type="journal article" date="2013" name="Nucleic Acids Res.">
        <title>The genome of Anopheles darlingi, the main neotropical malaria vector.</title>
        <authorList>
            <person name="Marinotti O."/>
            <person name="Cerqueira G.C."/>
            <person name="de Almeida L.G."/>
            <person name="Ferro M.I."/>
            <person name="Loreto E.L."/>
            <person name="Zaha A."/>
            <person name="Teixeira S.M."/>
            <person name="Wespiser A.R."/>
            <person name="Almeida E Silva A."/>
            <person name="Schlindwein A.D."/>
            <person name="Pacheco A.C."/>
            <person name="Silva A.L."/>
            <person name="Graveley B.R."/>
            <person name="Walenz B.P."/>
            <person name="Lima Bde A."/>
            <person name="Ribeiro C.A."/>
            <person name="Nunes-Silva C.G."/>
            <person name="de Carvalho C.R."/>
            <person name="Soares C.M."/>
            <person name="de Menezes C.B."/>
            <person name="Matiolli C."/>
            <person name="Caffrey D."/>
            <person name="Araujo D.A."/>
            <person name="de Oliveira D.M."/>
            <person name="Golenbock D."/>
            <person name="Grisard E.C."/>
            <person name="Fantinatti-Garboggini F."/>
            <person name="de Carvalho F.M."/>
            <person name="Barcellos F.G."/>
            <person name="Prosdocimi F."/>
            <person name="May G."/>
            <person name="Azevedo Junior G.M."/>
            <person name="Guimaraes G.M."/>
            <person name="Goldman G.H."/>
            <person name="Padilha I.Q."/>
            <person name="Batista Jda S."/>
            <person name="Ferro J.A."/>
            <person name="Ribeiro J.M."/>
            <person name="Fietto J.L."/>
            <person name="Dabbas K.M."/>
            <person name="Cerdeira L."/>
            <person name="Agnez-Lima L.F."/>
            <person name="Brocchi M."/>
            <person name="de Carvalho M.O."/>
            <person name="Teixeira Mde M."/>
            <person name="Diniz Maia Mde M."/>
            <person name="Goldman M.H."/>
            <person name="Cruz Schneider M.P."/>
            <person name="Felipe M.S."/>
            <person name="Hungria M."/>
            <person name="Nicolas M.F."/>
            <person name="Pereira M."/>
            <person name="Montes M.A."/>
            <person name="Cantao M.E."/>
            <person name="Vincentz M."/>
            <person name="Rafael M.S."/>
            <person name="Silverman N."/>
            <person name="Stoco P.H."/>
            <person name="Souza R.C."/>
            <person name="Vicentini R."/>
            <person name="Gazzinelli R.T."/>
            <person name="Neves Rde O."/>
            <person name="Silva R."/>
            <person name="Astolfi-Filho S."/>
            <person name="Maciel T.E."/>
            <person name="Urmenyi T.P."/>
            <person name="Tadei W.P."/>
            <person name="Camargo E.P."/>
            <person name="de Vasconcelos A.T."/>
        </authorList>
    </citation>
    <scope>NUCLEOTIDE SEQUENCE</scope>
</reference>
<dbReference type="HOGENOM" id="CLU_1604117_0_0_1"/>
<sequence>MSNTVTTTPHATSIVPRNRGKRGLTDRRRPVATLVDPWCRTAGGICSERSGGKWARGRDDGRPRQETKKAQTGNVLPSSLLSSPPGKPEVCGTPEWTVFRKTEDGTPREGGEERQVSVVNRKALFWEEHTKSPSGVKGPVFGSVMDRSMNAAVAAARFLERLTRLD</sequence>
<reference evidence="2 4" key="1">
    <citation type="journal article" date="2010" name="BMC Genomics">
        <title>Combination of measures distinguishes pre-miRNAs from other stem-loops in the genome of the newly sequenced Anopheles darlingi.</title>
        <authorList>
            <person name="Mendes N.D."/>
            <person name="Freitas A.T."/>
            <person name="Vasconcelos A.T."/>
            <person name="Sagot M.F."/>
        </authorList>
    </citation>
    <scope>NUCLEOTIDE SEQUENCE</scope>
</reference>
<gene>
    <name evidence="2" type="ORF">AND_002285</name>
</gene>
<dbReference type="AlphaFoldDB" id="W5JSR5"/>
<organism evidence="2">
    <name type="scientific">Anopheles darlingi</name>
    <name type="common">Mosquito</name>
    <dbReference type="NCBI Taxonomy" id="43151"/>
    <lineage>
        <taxon>Eukaryota</taxon>
        <taxon>Metazoa</taxon>
        <taxon>Ecdysozoa</taxon>
        <taxon>Arthropoda</taxon>
        <taxon>Hexapoda</taxon>
        <taxon>Insecta</taxon>
        <taxon>Pterygota</taxon>
        <taxon>Neoptera</taxon>
        <taxon>Endopterygota</taxon>
        <taxon>Diptera</taxon>
        <taxon>Nematocera</taxon>
        <taxon>Culicoidea</taxon>
        <taxon>Culicidae</taxon>
        <taxon>Anophelinae</taxon>
        <taxon>Anopheles</taxon>
    </lineage>
</organism>
<accession>W5JSR5</accession>
<feature type="compositionally biased region" description="Basic and acidic residues" evidence="1">
    <location>
        <begin position="98"/>
        <end position="115"/>
    </location>
</feature>
<evidence type="ECO:0000256" key="1">
    <source>
        <dbReference type="SAM" id="MobiDB-lite"/>
    </source>
</evidence>
<evidence type="ECO:0000313" key="2">
    <source>
        <dbReference type="EMBL" id="ETN65950.1"/>
    </source>
</evidence>
<protein>
    <submittedName>
        <fullName evidence="2 3">Uncharacterized protein</fullName>
    </submittedName>
</protein>
<feature type="region of interest" description="Disordered" evidence="1">
    <location>
        <begin position="1"/>
        <end position="29"/>
    </location>
</feature>
<dbReference type="EnsemblMetazoa" id="ADAC002285-RA">
    <property type="protein sequence ID" value="ADAC002285-PA"/>
    <property type="gene ID" value="ADAC002285"/>
</dbReference>
<proteinExistence type="predicted"/>
<dbReference type="VEuPathDB" id="VectorBase:ADAC002285"/>
<feature type="compositionally biased region" description="Polar residues" evidence="1">
    <location>
        <begin position="1"/>
        <end position="11"/>
    </location>
</feature>
<evidence type="ECO:0000313" key="4">
    <source>
        <dbReference type="Proteomes" id="UP000000673"/>
    </source>
</evidence>
<dbReference type="EMBL" id="ADMH02000549">
    <property type="protein sequence ID" value="ETN65950.1"/>
    <property type="molecule type" value="Genomic_DNA"/>
</dbReference>
<evidence type="ECO:0000313" key="3">
    <source>
        <dbReference type="EnsemblMetazoa" id="ADAC002285-PA"/>
    </source>
</evidence>